<feature type="compositionally biased region" description="Basic and acidic residues" evidence="1">
    <location>
        <begin position="12"/>
        <end position="33"/>
    </location>
</feature>
<name>A0A915IQ42_ROMCU</name>
<protein>
    <submittedName>
        <fullName evidence="3">Uncharacterized protein</fullName>
    </submittedName>
</protein>
<evidence type="ECO:0000256" key="1">
    <source>
        <dbReference type="SAM" id="MobiDB-lite"/>
    </source>
</evidence>
<keyword evidence="2" id="KW-1185">Reference proteome</keyword>
<sequence length="97" mass="10645">MSSDFFFLFDDERGPGDVRPGKMEDKISRKADASRSSSSSSSCSYRSLLTEKAGETLSRTLPSNVLSFLYSLLLEVMSSKLAEVAPLLLLLLLLSFS</sequence>
<organism evidence="2 3">
    <name type="scientific">Romanomermis culicivorax</name>
    <name type="common">Nematode worm</name>
    <dbReference type="NCBI Taxonomy" id="13658"/>
    <lineage>
        <taxon>Eukaryota</taxon>
        <taxon>Metazoa</taxon>
        <taxon>Ecdysozoa</taxon>
        <taxon>Nematoda</taxon>
        <taxon>Enoplea</taxon>
        <taxon>Dorylaimia</taxon>
        <taxon>Mermithida</taxon>
        <taxon>Mermithoidea</taxon>
        <taxon>Mermithidae</taxon>
        <taxon>Romanomermis</taxon>
    </lineage>
</organism>
<evidence type="ECO:0000313" key="2">
    <source>
        <dbReference type="Proteomes" id="UP000887565"/>
    </source>
</evidence>
<reference evidence="3" key="1">
    <citation type="submission" date="2022-11" db="UniProtKB">
        <authorList>
            <consortium name="WormBaseParasite"/>
        </authorList>
    </citation>
    <scope>IDENTIFICATION</scope>
</reference>
<feature type="compositionally biased region" description="Low complexity" evidence="1">
    <location>
        <begin position="34"/>
        <end position="45"/>
    </location>
</feature>
<dbReference type="WBParaSite" id="nRc.2.0.1.t16117-RA">
    <property type="protein sequence ID" value="nRc.2.0.1.t16117-RA"/>
    <property type="gene ID" value="nRc.2.0.1.g16117"/>
</dbReference>
<accession>A0A915IQ42</accession>
<evidence type="ECO:0000313" key="3">
    <source>
        <dbReference type="WBParaSite" id="nRc.2.0.1.t16117-RA"/>
    </source>
</evidence>
<proteinExistence type="predicted"/>
<dbReference type="Proteomes" id="UP000887565">
    <property type="component" value="Unplaced"/>
</dbReference>
<dbReference type="AlphaFoldDB" id="A0A915IQ42"/>
<feature type="region of interest" description="Disordered" evidence="1">
    <location>
        <begin position="12"/>
        <end position="45"/>
    </location>
</feature>